<organism evidence="1 2">
    <name type="scientific">Candidatus Cryptobacteroides intestinavium</name>
    <dbReference type="NCBI Taxonomy" id="2840766"/>
    <lineage>
        <taxon>Bacteria</taxon>
        <taxon>Pseudomonadati</taxon>
        <taxon>Bacteroidota</taxon>
        <taxon>Bacteroidia</taxon>
        <taxon>Bacteroidales</taxon>
        <taxon>Candidatus Cryptobacteroides</taxon>
    </lineage>
</organism>
<dbReference type="Proteomes" id="UP000823661">
    <property type="component" value="Unassembled WGS sequence"/>
</dbReference>
<proteinExistence type="predicted"/>
<gene>
    <name evidence="1" type="ORF">IAC06_05185</name>
</gene>
<evidence type="ECO:0000313" key="1">
    <source>
        <dbReference type="EMBL" id="MBO8452260.1"/>
    </source>
</evidence>
<reference evidence="1" key="1">
    <citation type="submission" date="2020-10" db="EMBL/GenBank/DDBJ databases">
        <authorList>
            <person name="Gilroy R."/>
        </authorList>
    </citation>
    <scope>NUCLEOTIDE SEQUENCE</scope>
    <source>
        <strain evidence="1">B1-20833</strain>
    </source>
</reference>
<protein>
    <submittedName>
        <fullName evidence="1">Uncharacterized protein</fullName>
    </submittedName>
</protein>
<dbReference type="Gene3D" id="3.40.390.70">
    <property type="match status" value="1"/>
</dbReference>
<reference evidence="1" key="2">
    <citation type="journal article" date="2021" name="PeerJ">
        <title>Extensive microbial diversity within the chicken gut microbiome revealed by metagenomics and culture.</title>
        <authorList>
            <person name="Gilroy R."/>
            <person name="Ravi A."/>
            <person name="Getino M."/>
            <person name="Pursley I."/>
            <person name="Horton D.L."/>
            <person name="Alikhan N.F."/>
            <person name="Baker D."/>
            <person name="Gharbi K."/>
            <person name="Hall N."/>
            <person name="Watson M."/>
            <person name="Adriaenssens E.M."/>
            <person name="Foster-Nyarko E."/>
            <person name="Jarju S."/>
            <person name="Secka A."/>
            <person name="Antonio M."/>
            <person name="Oren A."/>
            <person name="Chaudhuri R.R."/>
            <person name="La Ragione R."/>
            <person name="Hildebrand F."/>
            <person name="Pallen M.J."/>
        </authorList>
    </citation>
    <scope>NUCLEOTIDE SEQUENCE</scope>
    <source>
        <strain evidence="1">B1-20833</strain>
    </source>
</reference>
<dbReference type="EMBL" id="JADIMI010000050">
    <property type="protein sequence ID" value="MBO8452260.1"/>
    <property type="molecule type" value="Genomic_DNA"/>
</dbReference>
<evidence type="ECO:0000313" key="2">
    <source>
        <dbReference type="Proteomes" id="UP000823661"/>
    </source>
</evidence>
<accession>A0A9D9ETT3</accession>
<comment type="caution">
    <text evidence="1">The sequence shown here is derived from an EMBL/GenBank/DDBJ whole genome shotgun (WGS) entry which is preliminary data.</text>
</comment>
<sequence length="326" mass="37323">MKDSIFNLAATVCSVMVMMTVIPSCSKDVPIGDPLDIDTGYSLPQEGASEEDNARIMDIYERWGSYLLYRIDADDVFWQQISGNASTGDRVNKYTEGDPSYVGDMLDYLDKVWWRYFPDDFMKTGGAPYRIYIVEEYYVERDFGGGDIQKYPADFYIGDNFIVLGGMSTVASLDEATLKSKKIALITALWTEYVSSGVLTTPTEFYTVSDYTTKPEMTYNPSTYSYEYTPEQLDALRNRGFIPNYSQYGYSVYNEIYMKYSETNDTWSYGDPRTNDFNYYIAQILNASEAEAAEFLKYGTVATKWNIILDYYKDNYGIDLRAIATD</sequence>
<name>A0A9D9ETT3_9BACT</name>
<dbReference type="AlphaFoldDB" id="A0A9D9ETT3"/>